<evidence type="ECO:0000256" key="1">
    <source>
        <dbReference type="SAM" id="Phobius"/>
    </source>
</evidence>
<dbReference type="InterPro" id="IPR025315">
    <property type="entry name" value="DUF4220"/>
</dbReference>
<keyword evidence="1" id="KW-0812">Transmembrane</keyword>
<dbReference type="EMBL" id="JBGMDY010000010">
    <property type="protein sequence ID" value="KAL2320014.1"/>
    <property type="molecule type" value="Genomic_DNA"/>
</dbReference>
<keyword evidence="1" id="KW-1133">Transmembrane helix</keyword>
<accession>A0ABD1L925</accession>
<evidence type="ECO:0000259" key="2">
    <source>
        <dbReference type="Pfam" id="PF13968"/>
    </source>
</evidence>
<dbReference type="Proteomes" id="UP001603857">
    <property type="component" value="Unassembled WGS sequence"/>
</dbReference>
<feature type="transmembrane region" description="Helical" evidence="1">
    <location>
        <begin position="104"/>
        <end position="132"/>
    </location>
</feature>
<sequence length="431" mass="49978">MLIVGIIKYGERTWSLYCGSNKYLRDYFLRSSDYSDKREQPLKETEKTLFRATQIFISLFVDMVSSPSDIIEDREIFLNAETLEWTRVEFELKLMYDVFYTKAFTIHGILGLTSRFISLTTTIVVLVFYAKLSVKREYLDPDHIITYLLLIGALLAEIYALMSVVRWTQLYTDLDLFIYAWFKNFVPFCRCFWAIFCNYVVKLLSYPSQYIARHKVHPTDQFLMGQSNFLNMISNKRLNMKGKLFSVNKLEELTSVGEYRVSSNLRKVIGESLHDKSKEGTRSNPSGSLGYRNLLLGKNVPTFASELELHRTIITWHIATDLFYYYVDDSSSDIDERKNCKVMSDYMFYLLVKQRQMLPVGAGLITLRDTVFEANIIAVPQDNLAQVSRKLLQYGTTRTRDEVSQMENTSVLFHACAVAKLLIAEGNRQPT</sequence>
<feature type="transmembrane region" description="Helical" evidence="1">
    <location>
        <begin position="185"/>
        <end position="205"/>
    </location>
</feature>
<dbReference type="AlphaFoldDB" id="A0ABD1L925"/>
<name>A0ABD1L925_9FABA</name>
<protein>
    <recommendedName>
        <fullName evidence="2">DUF4220 domain-containing protein</fullName>
    </recommendedName>
</protein>
<comment type="caution">
    <text evidence="3">The sequence shown here is derived from an EMBL/GenBank/DDBJ whole genome shotgun (WGS) entry which is preliminary data.</text>
</comment>
<feature type="domain" description="DUF4220" evidence="2">
    <location>
        <begin position="1"/>
        <end position="194"/>
    </location>
</feature>
<gene>
    <name evidence="3" type="ORF">Fmac_028983</name>
</gene>
<keyword evidence="4" id="KW-1185">Reference proteome</keyword>
<evidence type="ECO:0000313" key="3">
    <source>
        <dbReference type="EMBL" id="KAL2320014.1"/>
    </source>
</evidence>
<keyword evidence="1" id="KW-0472">Membrane</keyword>
<evidence type="ECO:0000313" key="4">
    <source>
        <dbReference type="Proteomes" id="UP001603857"/>
    </source>
</evidence>
<proteinExistence type="predicted"/>
<organism evidence="3 4">
    <name type="scientific">Flemingia macrophylla</name>
    <dbReference type="NCBI Taxonomy" id="520843"/>
    <lineage>
        <taxon>Eukaryota</taxon>
        <taxon>Viridiplantae</taxon>
        <taxon>Streptophyta</taxon>
        <taxon>Embryophyta</taxon>
        <taxon>Tracheophyta</taxon>
        <taxon>Spermatophyta</taxon>
        <taxon>Magnoliopsida</taxon>
        <taxon>eudicotyledons</taxon>
        <taxon>Gunneridae</taxon>
        <taxon>Pentapetalae</taxon>
        <taxon>rosids</taxon>
        <taxon>fabids</taxon>
        <taxon>Fabales</taxon>
        <taxon>Fabaceae</taxon>
        <taxon>Papilionoideae</taxon>
        <taxon>50 kb inversion clade</taxon>
        <taxon>NPAAA clade</taxon>
        <taxon>indigoferoid/millettioid clade</taxon>
        <taxon>Phaseoleae</taxon>
        <taxon>Flemingia</taxon>
    </lineage>
</organism>
<dbReference type="PANTHER" id="PTHR31325">
    <property type="entry name" value="OS01G0798800 PROTEIN-RELATED"/>
    <property type="match status" value="1"/>
</dbReference>
<reference evidence="3 4" key="1">
    <citation type="submission" date="2024-08" db="EMBL/GenBank/DDBJ databases">
        <title>Insights into the chromosomal genome structure of Flemingia macrophylla.</title>
        <authorList>
            <person name="Ding Y."/>
            <person name="Zhao Y."/>
            <person name="Bi W."/>
            <person name="Wu M."/>
            <person name="Zhao G."/>
            <person name="Gong Y."/>
            <person name="Li W."/>
            <person name="Zhang P."/>
        </authorList>
    </citation>
    <scope>NUCLEOTIDE SEQUENCE [LARGE SCALE GENOMIC DNA]</scope>
    <source>
        <strain evidence="3">DYQJB</strain>
        <tissue evidence="3">Leaf</tissue>
    </source>
</reference>
<feature type="transmembrane region" description="Helical" evidence="1">
    <location>
        <begin position="144"/>
        <end position="165"/>
    </location>
</feature>
<dbReference type="Pfam" id="PF13968">
    <property type="entry name" value="DUF4220"/>
    <property type="match status" value="1"/>
</dbReference>